<accession>A0A5N5WPA4</accession>
<dbReference type="AlphaFoldDB" id="A0A5N5WPA4"/>
<keyword evidence="2" id="KW-1185">Reference proteome</keyword>
<sequence>MTKAPLELGSVRVCRAQKHRHRQCLGLLLYYEGAVESTGQIRWDRNLALTNDIIAPICIVQSRFIGTPCVLGHSKRNGLHHA</sequence>
<organism evidence="1 2">
    <name type="scientific">Aspergillus leporis</name>
    <dbReference type="NCBI Taxonomy" id="41062"/>
    <lineage>
        <taxon>Eukaryota</taxon>
        <taxon>Fungi</taxon>
        <taxon>Dikarya</taxon>
        <taxon>Ascomycota</taxon>
        <taxon>Pezizomycotina</taxon>
        <taxon>Eurotiomycetes</taxon>
        <taxon>Eurotiomycetidae</taxon>
        <taxon>Eurotiales</taxon>
        <taxon>Aspergillaceae</taxon>
        <taxon>Aspergillus</taxon>
        <taxon>Aspergillus subgen. Circumdati</taxon>
    </lineage>
</organism>
<evidence type="ECO:0000313" key="1">
    <source>
        <dbReference type="EMBL" id="KAB8069615.1"/>
    </source>
</evidence>
<dbReference type="Proteomes" id="UP000326565">
    <property type="component" value="Unassembled WGS sequence"/>
</dbReference>
<evidence type="ECO:0000313" key="2">
    <source>
        <dbReference type="Proteomes" id="UP000326565"/>
    </source>
</evidence>
<dbReference type="EMBL" id="ML732333">
    <property type="protein sequence ID" value="KAB8069615.1"/>
    <property type="molecule type" value="Genomic_DNA"/>
</dbReference>
<reference evidence="1 2" key="1">
    <citation type="submission" date="2019-04" db="EMBL/GenBank/DDBJ databases">
        <title>Friends and foes A comparative genomics study of 23 Aspergillus species from section Flavi.</title>
        <authorList>
            <consortium name="DOE Joint Genome Institute"/>
            <person name="Kjaerbolling I."/>
            <person name="Vesth T."/>
            <person name="Frisvad J.C."/>
            <person name="Nybo J.L."/>
            <person name="Theobald S."/>
            <person name="Kildgaard S."/>
            <person name="Isbrandt T."/>
            <person name="Kuo A."/>
            <person name="Sato A."/>
            <person name="Lyhne E.K."/>
            <person name="Kogle M.E."/>
            <person name="Wiebenga A."/>
            <person name="Kun R.S."/>
            <person name="Lubbers R.J."/>
            <person name="Makela M.R."/>
            <person name="Barry K."/>
            <person name="Chovatia M."/>
            <person name="Clum A."/>
            <person name="Daum C."/>
            <person name="Haridas S."/>
            <person name="He G."/>
            <person name="LaButti K."/>
            <person name="Lipzen A."/>
            <person name="Mondo S."/>
            <person name="Riley R."/>
            <person name="Salamov A."/>
            <person name="Simmons B.A."/>
            <person name="Magnuson J.K."/>
            <person name="Henrissat B."/>
            <person name="Mortensen U.H."/>
            <person name="Larsen T.O."/>
            <person name="Devries R.P."/>
            <person name="Grigoriev I.V."/>
            <person name="Machida M."/>
            <person name="Baker S.E."/>
            <person name="Andersen M.R."/>
        </authorList>
    </citation>
    <scope>NUCLEOTIDE SEQUENCE [LARGE SCALE GENOMIC DNA]</scope>
    <source>
        <strain evidence="1 2">CBS 151.66</strain>
    </source>
</reference>
<gene>
    <name evidence="1" type="ORF">BDV29DRAFT_182368</name>
</gene>
<protein>
    <submittedName>
        <fullName evidence="1">Uncharacterized protein</fullName>
    </submittedName>
</protein>
<name>A0A5N5WPA4_9EURO</name>
<proteinExistence type="predicted"/>